<dbReference type="OrthoDB" id="431150at2759"/>
<dbReference type="PANTHER" id="PTHR11626:SF2">
    <property type="entry name" value="SQUALENE SYNTHASE"/>
    <property type="match status" value="1"/>
</dbReference>
<dbReference type="Pfam" id="PF00494">
    <property type="entry name" value="SQS_PSY"/>
    <property type="match status" value="1"/>
</dbReference>
<name>A0A4P9WMG6_9FUNG</name>
<dbReference type="InterPro" id="IPR002060">
    <property type="entry name" value="Squ/phyt_synthse"/>
</dbReference>
<dbReference type="GO" id="GO:0051996">
    <property type="term" value="F:squalene synthase [NAD(P)H] activity"/>
    <property type="evidence" value="ECO:0007669"/>
    <property type="project" value="InterPro"/>
</dbReference>
<dbReference type="InterPro" id="IPR008949">
    <property type="entry name" value="Isoprenoid_synthase_dom_sf"/>
</dbReference>
<reference evidence="3" key="1">
    <citation type="journal article" date="2018" name="Nat. Microbiol.">
        <title>Leveraging single-cell genomics to expand the fungal tree of life.</title>
        <authorList>
            <person name="Ahrendt S.R."/>
            <person name="Quandt C.A."/>
            <person name="Ciobanu D."/>
            <person name="Clum A."/>
            <person name="Salamov A."/>
            <person name="Andreopoulos B."/>
            <person name="Cheng J.F."/>
            <person name="Woyke T."/>
            <person name="Pelin A."/>
            <person name="Henrissat B."/>
            <person name="Reynolds N.K."/>
            <person name="Benny G.L."/>
            <person name="Smith M.E."/>
            <person name="James T.Y."/>
            <person name="Grigoriev I.V."/>
        </authorList>
    </citation>
    <scope>NUCLEOTIDE SEQUENCE [LARGE SCALE GENOMIC DNA]</scope>
</reference>
<dbReference type="InterPro" id="IPR044844">
    <property type="entry name" value="Trans_IPPS_euk-type"/>
</dbReference>
<evidence type="ECO:0000313" key="2">
    <source>
        <dbReference type="EMBL" id="RKO93213.1"/>
    </source>
</evidence>
<dbReference type="SFLD" id="SFLDS00005">
    <property type="entry name" value="Isoprenoid_Synthase_Type_I"/>
    <property type="match status" value="1"/>
</dbReference>
<dbReference type="InterPro" id="IPR006449">
    <property type="entry name" value="Squal_synth-like"/>
</dbReference>
<protein>
    <submittedName>
        <fullName evidence="2">Isoprenoid synthase domain-containing protein</fullName>
    </submittedName>
</protein>
<organism evidence="2 3">
    <name type="scientific">Blyttiomyces helicus</name>
    <dbReference type="NCBI Taxonomy" id="388810"/>
    <lineage>
        <taxon>Eukaryota</taxon>
        <taxon>Fungi</taxon>
        <taxon>Fungi incertae sedis</taxon>
        <taxon>Chytridiomycota</taxon>
        <taxon>Chytridiomycota incertae sedis</taxon>
        <taxon>Chytridiomycetes</taxon>
        <taxon>Chytridiomycetes incertae sedis</taxon>
        <taxon>Blyttiomyces</taxon>
    </lineage>
</organism>
<evidence type="ECO:0000313" key="3">
    <source>
        <dbReference type="Proteomes" id="UP000269721"/>
    </source>
</evidence>
<feature type="non-terminal residue" evidence="2">
    <location>
        <position position="1"/>
    </location>
</feature>
<comment type="similarity">
    <text evidence="1">Belongs to the phytoene/squalene synthase family.</text>
</comment>
<dbReference type="GO" id="GO:0006696">
    <property type="term" value="P:ergosterol biosynthetic process"/>
    <property type="evidence" value="ECO:0007669"/>
    <property type="project" value="TreeGrafter"/>
</dbReference>
<feature type="non-terminal residue" evidence="2">
    <location>
        <position position="395"/>
    </location>
</feature>
<dbReference type="Gene3D" id="1.10.600.10">
    <property type="entry name" value="Farnesyl Diphosphate Synthase"/>
    <property type="match status" value="1"/>
</dbReference>
<dbReference type="PANTHER" id="PTHR11626">
    <property type="entry name" value="FARNESYL-DIPHOSPHATE FARNESYLTRANSFERASE"/>
    <property type="match status" value="1"/>
</dbReference>
<gene>
    <name evidence="2" type="ORF">BDK51DRAFT_11473</name>
</gene>
<accession>A0A4P9WMG6</accession>
<evidence type="ECO:0000256" key="1">
    <source>
        <dbReference type="ARBA" id="ARBA00006251"/>
    </source>
</evidence>
<dbReference type="EMBL" id="KZ994329">
    <property type="protein sequence ID" value="RKO93213.1"/>
    <property type="molecule type" value="Genomic_DNA"/>
</dbReference>
<dbReference type="SFLD" id="SFLDG01018">
    <property type="entry name" value="Squalene/Phytoene_Synthase_Lik"/>
    <property type="match status" value="1"/>
</dbReference>
<keyword evidence="3" id="KW-1185">Reference proteome</keyword>
<dbReference type="InterPro" id="IPR033904">
    <property type="entry name" value="Trans_IPPS_HH"/>
</dbReference>
<dbReference type="SUPFAM" id="SSF48576">
    <property type="entry name" value="Terpenoid synthases"/>
    <property type="match status" value="1"/>
</dbReference>
<dbReference type="Proteomes" id="UP000269721">
    <property type="component" value="Unassembled WGS sequence"/>
</dbReference>
<dbReference type="FunFam" id="1.10.600.10:FF:000023">
    <property type="entry name" value="Squalene synthase"/>
    <property type="match status" value="1"/>
</dbReference>
<dbReference type="AlphaFoldDB" id="A0A4P9WMG6"/>
<sequence>AFVASAFHPTELAALVQFKLSAPPKKSYPIQHPSKDSESSDPLLLNSYAECYSFLDKTSRSFARVIQELHQDLRHPVCIFYLVLRGLDTIEDDMTLDIDVKVPLLKSFHKTIQREGWTFDGNGPEEKDRHLLVRFDVVIKEFLALNKSHREVITDITRRMGNGMADMLDRKIDTLADYALYTHYVAGLVGIGLTRLFVSSGLESPSLIRTIDPSPPESPTGLANEMGLFLQKTNIMKDYLQDIKEGRLYWPREIWGLYVPKGEEVDAFARPENLERGVACLNHLVADALELVPSCLEYLALLKEKSVFQFCAIPQMMAIATISHFYNNPALFQRSGNKIRRGLAVKLMLASTDIESVKRTYLAYALDINRRNGQAIGSNPFDDTFLRISLACSQV</sequence>
<dbReference type="GO" id="GO:0005789">
    <property type="term" value="C:endoplasmic reticulum membrane"/>
    <property type="evidence" value="ECO:0007669"/>
    <property type="project" value="TreeGrafter"/>
</dbReference>
<dbReference type="GO" id="GO:0045338">
    <property type="term" value="P:farnesyl diphosphate metabolic process"/>
    <property type="evidence" value="ECO:0007669"/>
    <property type="project" value="InterPro"/>
</dbReference>
<proteinExistence type="inferred from homology"/>
<dbReference type="CDD" id="cd00683">
    <property type="entry name" value="Trans_IPPS_HH"/>
    <property type="match status" value="1"/>
</dbReference>
<dbReference type="NCBIfam" id="TIGR01559">
    <property type="entry name" value="squal_synth"/>
    <property type="match status" value="1"/>
</dbReference>